<keyword evidence="4" id="KW-0862">Zinc</keyword>
<dbReference type="RefSeq" id="WP_209661977.1">
    <property type="nucleotide sequence ID" value="NZ_JAGGLI010000048.1"/>
</dbReference>
<dbReference type="Proteomes" id="UP001314903">
    <property type="component" value="Unassembled WGS sequence"/>
</dbReference>
<keyword evidence="8" id="KW-1185">Reference proteome</keyword>
<reference evidence="7 8" key="1">
    <citation type="submission" date="2021-03" db="EMBL/GenBank/DDBJ databases">
        <title>Genomic Encyclopedia of Type Strains, Phase IV (KMG-IV): sequencing the most valuable type-strain genomes for metagenomic binning, comparative biology and taxonomic classification.</title>
        <authorList>
            <person name="Goeker M."/>
        </authorList>
    </citation>
    <scope>NUCLEOTIDE SEQUENCE [LARGE SCALE GENOMIC DNA]</scope>
    <source>
        <strain evidence="7 8">DSM 27512</strain>
    </source>
</reference>
<gene>
    <name evidence="7" type="ORF">J2Z35_002760</name>
</gene>
<dbReference type="InterPro" id="IPR014436">
    <property type="entry name" value="Extradiol_dOase_DODA"/>
</dbReference>
<comment type="similarity">
    <text evidence="2">Belongs to the DODA-type extradiol aromatic ring-opening dioxygenase family.</text>
</comment>
<sequence>MEKNDYKRASQIIYFSHGGGPLPLLNDSSHDKMIQFMKNLPQKIHKPDSIIVFSAHWEEDIVTIQSGESPGIIYDYYGFPEAAYNIKYPCVGNKDLALKIAEGFRQSGIEYKLDDKRPYDHGSYIPLKMMYPDADIPVIQISLNKDLNPLTHLSIGKALRPLLDENLLIIGSGFSFHNMTKFDFSGKNTKDPLNDDFQDRLIDICCINESENEKWQSFLNWESFPNGRYCHPREEHLLPLLVCAGLSTNVGVKIFDDYILGKRAIAFLWKEV</sequence>
<dbReference type="GO" id="GO:0051213">
    <property type="term" value="F:dioxygenase activity"/>
    <property type="evidence" value="ECO:0007669"/>
    <property type="project" value="UniProtKB-KW"/>
</dbReference>
<evidence type="ECO:0000313" key="7">
    <source>
        <dbReference type="EMBL" id="MBP2028922.1"/>
    </source>
</evidence>
<evidence type="ECO:0000259" key="6">
    <source>
        <dbReference type="Pfam" id="PF02900"/>
    </source>
</evidence>
<dbReference type="PANTHER" id="PTHR30096">
    <property type="entry name" value="4,5-DOPA DIOXYGENASE EXTRADIOL-LIKE PROTEIN"/>
    <property type="match status" value="1"/>
</dbReference>
<dbReference type="SUPFAM" id="SSF53213">
    <property type="entry name" value="LigB-like"/>
    <property type="match status" value="1"/>
</dbReference>
<evidence type="ECO:0000256" key="5">
    <source>
        <dbReference type="ARBA" id="ARBA00023002"/>
    </source>
</evidence>
<dbReference type="PIRSF" id="PIRSF006157">
    <property type="entry name" value="Doxgns_DODA"/>
    <property type="match status" value="1"/>
</dbReference>
<keyword evidence="7" id="KW-0223">Dioxygenase</keyword>
<dbReference type="PANTHER" id="PTHR30096:SF0">
    <property type="entry name" value="4,5-DOPA DIOXYGENASE EXTRADIOL-LIKE PROTEIN"/>
    <property type="match status" value="1"/>
</dbReference>
<dbReference type="CDD" id="cd07363">
    <property type="entry name" value="45_DOPA_Dioxygenase"/>
    <property type="match status" value="1"/>
</dbReference>
<evidence type="ECO:0000313" key="8">
    <source>
        <dbReference type="Proteomes" id="UP001314903"/>
    </source>
</evidence>
<dbReference type="Pfam" id="PF02900">
    <property type="entry name" value="LigB"/>
    <property type="match status" value="1"/>
</dbReference>
<dbReference type="InterPro" id="IPR004183">
    <property type="entry name" value="Xdiol_dOase_suB"/>
</dbReference>
<dbReference type="EMBL" id="JAGGLI010000048">
    <property type="protein sequence ID" value="MBP2028922.1"/>
    <property type="molecule type" value="Genomic_DNA"/>
</dbReference>
<evidence type="ECO:0000256" key="2">
    <source>
        <dbReference type="ARBA" id="ARBA00007581"/>
    </source>
</evidence>
<comment type="caution">
    <text evidence="7">The sequence shown here is derived from an EMBL/GenBank/DDBJ whole genome shotgun (WGS) entry which is preliminary data.</text>
</comment>
<name>A0ABS4KMB1_9FIRM</name>
<comment type="cofactor">
    <cofactor evidence="1">
        <name>Zn(2+)</name>
        <dbReference type="ChEBI" id="CHEBI:29105"/>
    </cofactor>
</comment>
<proteinExistence type="inferred from homology"/>
<dbReference type="Gene3D" id="3.40.830.10">
    <property type="entry name" value="LigB-like"/>
    <property type="match status" value="1"/>
</dbReference>
<organism evidence="7 8">
    <name type="scientific">Acetoanaerobium pronyense</name>
    <dbReference type="NCBI Taxonomy" id="1482736"/>
    <lineage>
        <taxon>Bacteria</taxon>
        <taxon>Bacillati</taxon>
        <taxon>Bacillota</taxon>
        <taxon>Clostridia</taxon>
        <taxon>Peptostreptococcales</taxon>
        <taxon>Filifactoraceae</taxon>
        <taxon>Acetoanaerobium</taxon>
    </lineage>
</organism>
<protein>
    <submittedName>
        <fullName evidence="7">Aromatic ring-opening dioxygenase catalytic subunit (LigB family)</fullName>
    </submittedName>
</protein>
<accession>A0ABS4KMB1</accession>
<evidence type="ECO:0000256" key="4">
    <source>
        <dbReference type="ARBA" id="ARBA00022833"/>
    </source>
</evidence>
<evidence type="ECO:0000256" key="1">
    <source>
        <dbReference type="ARBA" id="ARBA00001947"/>
    </source>
</evidence>
<evidence type="ECO:0000256" key="3">
    <source>
        <dbReference type="ARBA" id="ARBA00022723"/>
    </source>
</evidence>
<feature type="domain" description="Extradiol ring-cleavage dioxygenase class III enzyme subunit B" evidence="6">
    <location>
        <begin position="33"/>
        <end position="249"/>
    </location>
</feature>
<keyword evidence="5" id="KW-0560">Oxidoreductase</keyword>
<keyword evidence="3" id="KW-0479">Metal-binding</keyword>